<evidence type="ECO:0000256" key="1">
    <source>
        <dbReference type="ARBA" id="ARBA00001971"/>
    </source>
</evidence>
<evidence type="ECO:0000256" key="3">
    <source>
        <dbReference type="ARBA" id="ARBA00004406"/>
    </source>
</evidence>
<evidence type="ECO:0000256" key="12">
    <source>
        <dbReference type="ARBA" id="ARBA00023136"/>
    </source>
</evidence>
<evidence type="ECO:0000256" key="15">
    <source>
        <dbReference type="SAM" id="Phobius"/>
    </source>
</evidence>
<evidence type="ECO:0000256" key="2">
    <source>
        <dbReference type="ARBA" id="ARBA00004174"/>
    </source>
</evidence>
<comment type="similarity">
    <text evidence="4 14">Belongs to the cytochrome P450 family.</text>
</comment>
<dbReference type="GO" id="GO:0016705">
    <property type="term" value="F:oxidoreductase activity, acting on paired donors, with incorporation or reduction of molecular oxygen"/>
    <property type="evidence" value="ECO:0007669"/>
    <property type="project" value="InterPro"/>
</dbReference>
<dbReference type="InterPro" id="IPR036396">
    <property type="entry name" value="Cyt_P450_sf"/>
</dbReference>
<dbReference type="GO" id="GO:0005789">
    <property type="term" value="C:endoplasmic reticulum membrane"/>
    <property type="evidence" value="ECO:0007669"/>
    <property type="project" value="UniProtKB-SubCell"/>
</dbReference>
<keyword evidence="11 14" id="KW-0503">Monooxygenase</keyword>
<evidence type="ECO:0000313" key="16">
    <source>
        <dbReference type="Proteomes" id="UP000694925"/>
    </source>
</evidence>
<keyword evidence="16" id="KW-1185">Reference proteome</keyword>
<evidence type="ECO:0000256" key="10">
    <source>
        <dbReference type="ARBA" id="ARBA00023004"/>
    </source>
</evidence>
<keyword evidence="15" id="KW-1133">Transmembrane helix</keyword>
<evidence type="ECO:0000256" key="7">
    <source>
        <dbReference type="ARBA" id="ARBA00022824"/>
    </source>
</evidence>
<keyword evidence="7" id="KW-0256">Endoplasmic reticulum</keyword>
<dbReference type="Pfam" id="PF00067">
    <property type="entry name" value="p450"/>
    <property type="match status" value="1"/>
</dbReference>
<keyword evidence="5 13" id="KW-0349">Heme</keyword>
<dbReference type="InterPro" id="IPR050476">
    <property type="entry name" value="Insect_CytP450_Detox"/>
</dbReference>
<accession>A0AAJ7J543</accession>
<dbReference type="InterPro" id="IPR001128">
    <property type="entry name" value="Cyt_P450"/>
</dbReference>
<evidence type="ECO:0000256" key="6">
    <source>
        <dbReference type="ARBA" id="ARBA00022723"/>
    </source>
</evidence>
<dbReference type="InterPro" id="IPR017972">
    <property type="entry name" value="Cyt_P450_CS"/>
</dbReference>
<dbReference type="GO" id="GO:0004497">
    <property type="term" value="F:monooxygenase activity"/>
    <property type="evidence" value="ECO:0007669"/>
    <property type="project" value="UniProtKB-KW"/>
</dbReference>
<dbReference type="Gene3D" id="1.10.630.10">
    <property type="entry name" value="Cytochrome P450"/>
    <property type="match status" value="1"/>
</dbReference>
<feature type="binding site" description="axial binding residue" evidence="13">
    <location>
        <position position="445"/>
    </location>
    <ligand>
        <name>heme</name>
        <dbReference type="ChEBI" id="CHEBI:30413"/>
    </ligand>
    <ligandPart>
        <name>Fe</name>
        <dbReference type="ChEBI" id="CHEBI:18248"/>
    </ligandPart>
</feature>
<organism evidence="16 17">
    <name type="scientific">Ceratina calcarata</name>
    <dbReference type="NCBI Taxonomy" id="156304"/>
    <lineage>
        <taxon>Eukaryota</taxon>
        <taxon>Metazoa</taxon>
        <taxon>Ecdysozoa</taxon>
        <taxon>Arthropoda</taxon>
        <taxon>Hexapoda</taxon>
        <taxon>Insecta</taxon>
        <taxon>Pterygota</taxon>
        <taxon>Neoptera</taxon>
        <taxon>Endopterygota</taxon>
        <taxon>Hymenoptera</taxon>
        <taxon>Apocrita</taxon>
        <taxon>Aculeata</taxon>
        <taxon>Apoidea</taxon>
        <taxon>Anthophila</taxon>
        <taxon>Apidae</taxon>
        <taxon>Ceratina</taxon>
        <taxon>Zadontomerus</taxon>
    </lineage>
</organism>
<keyword evidence="6 13" id="KW-0479">Metal-binding</keyword>
<evidence type="ECO:0000313" key="17">
    <source>
        <dbReference type="RefSeq" id="XP_017884322.1"/>
    </source>
</evidence>
<evidence type="ECO:0000256" key="4">
    <source>
        <dbReference type="ARBA" id="ARBA00010617"/>
    </source>
</evidence>
<dbReference type="PRINTS" id="PR00385">
    <property type="entry name" value="P450"/>
</dbReference>
<sequence length="499" mass="57174">MFSILLTFIAGALILLIFYLLVRFTYWKRNGIPTARGCYPFFGHMLPVLTLNTSMSDVVRKVYDDYQNCSMVGIYKVTQPALIIRDPNLIRSVLISNVSSFHKNAMESNPNVDSLINNHPFFNDGEVWLTGRKHLTYAFSGSRLRNLFIAISGVCKKFQRFIDRQLEKDNKYDVEFKYLFTKFTGEVVANAGLGIEGRCFEDEDHPTAFDQIGRAVFKTSLFDRFVILVLTLFPKLNRLMKIDVVPKDVDQLFRGIVDEYLSMKEKESTPRFDFLHLMMELEKTGEKVDKNALASHAFTFYADGLETSSITLSYVGYQLAVHQDVQKKLRDEVKSMIEKHGELTYDALAEMKYMEQVINESQRCYPAADMLQKSCTKECVLEGPDGLSCRVKPDTHIILPLGSLQSDSKYWPDPQTFDPERFNPERKQTIEKMAFLPFGDGPRMCVGMRLAMLQMKACLATLVNNYKLELSPKTKLPFKTITVFELILPVGLRVQISKL</sequence>
<dbReference type="Proteomes" id="UP000694925">
    <property type="component" value="Unplaced"/>
</dbReference>
<dbReference type="KEGG" id="ccal:108627545"/>
<dbReference type="GO" id="GO:0005506">
    <property type="term" value="F:iron ion binding"/>
    <property type="evidence" value="ECO:0007669"/>
    <property type="project" value="InterPro"/>
</dbReference>
<dbReference type="GO" id="GO:0020037">
    <property type="term" value="F:heme binding"/>
    <property type="evidence" value="ECO:0007669"/>
    <property type="project" value="InterPro"/>
</dbReference>
<dbReference type="CDD" id="cd11056">
    <property type="entry name" value="CYP6-like"/>
    <property type="match status" value="1"/>
</dbReference>
<protein>
    <submittedName>
        <fullName evidence="17">Cytochrome P450 6a2-like</fullName>
    </submittedName>
</protein>
<dbReference type="PANTHER" id="PTHR24292">
    <property type="entry name" value="CYTOCHROME P450"/>
    <property type="match status" value="1"/>
</dbReference>
<keyword evidence="12 15" id="KW-0472">Membrane</keyword>
<dbReference type="InterPro" id="IPR002401">
    <property type="entry name" value="Cyt_P450_E_grp-I"/>
</dbReference>
<name>A0AAJ7J543_9HYME</name>
<keyword evidence="8" id="KW-0492">Microsome</keyword>
<evidence type="ECO:0000256" key="5">
    <source>
        <dbReference type="ARBA" id="ARBA00022617"/>
    </source>
</evidence>
<evidence type="ECO:0000256" key="13">
    <source>
        <dbReference type="PIRSR" id="PIRSR602401-1"/>
    </source>
</evidence>
<dbReference type="PANTHER" id="PTHR24292:SF54">
    <property type="entry name" value="CYP9F3-RELATED"/>
    <property type="match status" value="1"/>
</dbReference>
<reference evidence="17" key="1">
    <citation type="submission" date="2025-08" db="UniProtKB">
        <authorList>
            <consortium name="RefSeq"/>
        </authorList>
    </citation>
    <scope>IDENTIFICATION</scope>
    <source>
        <tissue evidence="17">Whole body</tissue>
    </source>
</reference>
<evidence type="ECO:0000256" key="14">
    <source>
        <dbReference type="RuleBase" id="RU000461"/>
    </source>
</evidence>
<keyword evidence="10 13" id="KW-0408">Iron</keyword>
<evidence type="ECO:0000256" key="11">
    <source>
        <dbReference type="ARBA" id="ARBA00023033"/>
    </source>
</evidence>
<dbReference type="GeneID" id="108627545"/>
<comment type="cofactor">
    <cofactor evidence="1 13">
        <name>heme</name>
        <dbReference type="ChEBI" id="CHEBI:30413"/>
    </cofactor>
</comment>
<keyword evidence="9 14" id="KW-0560">Oxidoreductase</keyword>
<gene>
    <name evidence="17" type="primary">LOC108627545</name>
</gene>
<proteinExistence type="inferred from homology"/>
<dbReference type="SUPFAM" id="SSF48264">
    <property type="entry name" value="Cytochrome P450"/>
    <property type="match status" value="1"/>
</dbReference>
<dbReference type="FunFam" id="1.10.630.10:FF:000042">
    <property type="entry name" value="Cytochrome P450"/>
    <property type="match status" value="1"/>
</dbReference>
<feature type="transmembrane region" description="Helical" evidence="15">
    <location>
        <begin position="6"/>
        <end position="26"/>
    </location>
</feature>
<evidence type="ECO:0000256" key="8">
    <source>
        <dbReference type="ARBA" id="ARBA00022848"/>
    </source>
</evidence>
<evidence type="ECO:0000256" key="9">
    <source>
        <dbReference type="ARBA" id="ARBA00023002"/>
    </source>
</evidence>
<comment type="subcellular location">
    <subcellularLocation>
        <location evidence="3">Endoplasmic reticulum membrane</location>
        <topology evidence="3">Peripheral membrane protein</topology>
    </subcellularLocation>
    <subcellularLocation>
        <location evidence="2">Microsome membrane</location>
        <topology evidence="2">Peripheral membrane protein</topology>
    </subcellularLocation>
</comment>
<dbReference type="AlphaFoldDB" id="A0AAJ7J543"/>
<keyword evidence="15" id="KW-0812">Transmembrane</keyword>
<dbReference type="PROSITE" id="PS00086">
    <property type="entry name" value="CYTOCHROME_P450"/>
    <property type="match status" value="1"/>
</dbReference>
<dbReference type="RefSeq" id="XP_017884322.1">
    <property type="nucleotide sequence ID" value="XM_018028833.2"/>
</dbReference>
<dbReference type="PRINTS" id="PR00463">
    <property type="entry name" value="EP450I"/>
</dbReference>